<gene>
    <name evidence="2" type="ORF">NCTC10723_00942</name>
</gene>
<keyword evidence="1" id="KW-1133">Transmembrane helix</keyword>
<dbReference type="Proteomes" id="UP000255328">
    <property type="component" value="Unassembled WGS sequence"/>
</dbReference>
<name>A0A377GY63_9FUSO</name>
<keyword evidence="3" id="KW-1185">Reference proteome</keyword>
<protein>
    <submittedName>
        <fullName evidence="2">Uncharacterized protein</fullName>
    </submittedName>
</protein>
<evidence type="ECO:0000313" key="3">
    <source>
        <dbReference type="Proteomes" id="UP000255328"/>
    </source>
</evidence>
<dbReference type="RefSeq" id="WP_281268939.1">
    <property type="nucleotide sequence ID" value="NZ_CASFEE010000022.1"/>
</dbReference>
<sequence length="41" mass="5212">MRNFIEKLKHIYFVFYLFSDYFIFLEFLVIKRMKGMLPLFI</sequence>
<reference evidence="2 3" key="1">
    <citation type="submission" date="2018-06" db="EMBL/GenBank/DDBJ databases">
        <authorList>
            <consortium name="Pathogen Informatics"/>
            <person name="Doyle S."/>
        </authorList>
    </citation>
    <scope>NUCLEOTIDE SEQUENCE [LARGE SCALE GENOMIC DNA]</scope>
    <source>
        <strain evidence="2 3">NCTC10723</strain>
    </source>
</reference>
<proteinExistence type="predicted"/>
<evidence type="ECO:0000256" key="1">
    <source>
        <dbReference type="SAM" id="Phobius"/>
    </source>
</evidence>
<feature type="transmembrane region" description="Helical" evidence="1">
    <location>
        <begin position="12"/>
        <end position="30"/>
    </location>
</feature>
<keyword evidence="1" id="KW-0472">Membrane</keyword>
<accession>A0A377GY63</accession>
<organism evidence="2 3">
    <name type="scientific">Fusobacterium necrogenes</name>
    <dbReference type="NCBI Taxonomy" id="858"/>
    <lineage>
        <taxon>Bacteria</taxon>
        <taxon>Fusobacteriati</taxon>
        <taxon>Fusobacteriota</taxon>
        <taxon>Fusobacteriia</taxon>
        <taxon>Fusobacteriales</taxon>
        <taxon>Fusobacteriaceae</taxon>
        <taxon>Fusobacterium</taxon>
    </lineage>
</organism>
<keyword evidence="1" id="KW-0812">Transmembrane</keyword>
<evidence type="ECO:0000313" key="2">
    <source>
        <dbReference type="EMBL" id="STO31491.1"/>
    </source>
</evidence>
<dbReference type="EMBL" id="UGGU01000003">
    <property type="protein sequence ID" value="STO31491.1"/>
    <property type="molecule type" value="Genomic_DNA"/>
</dbReference>
<dbReference type="AlphaFoldDB" id="A0A377GY63"/>